<protein>
    <recommendedName>
        <fullName evidence="5">Peptidyl-prolyl cis-trans isomerase</fullName>
        <shortName evidence="5">PPIase</shortName>
        <ecNumber evidence="5">5.2.1.8</ecNumber>
    </recommendedName>
</protein>
<gene>
    <name evidence="7" type="ORF">HXK21_05955</name>
</gene>
<dbReference type="AlphaFoldDB" id="A0A929RXX0"/>
<dbReference type="SUPFAM" id="SSF50891">
    <property type="entry name" value="Cyclophilin-like"/>
    <property type="match status" value="1"/>
</dbReference>
<evidence type="ECO:0000256" key="2">
    <source>
        <dbReference type="ARBA" id="ARBA00007365"/>
    </source>
</evidence>
<dbReference type="Gene3D" id="2.40.100.10">
    <property type="entry name" value="Cyclophilin-like"/>
    <property type="match status" value="1"/>
</dbReference>
<dbReference type="CDD" id="cd00317">
    <property type="entry name" value="cyclophilin"/>
    <property type="match status" value="1"/>
</dbReference>
<dbReference type="PROSITE" id="PS00170">
    <property type="entry name" value="CSA_PPIASE_1"/>
    <property type="match status" value="1"/>
</dbReference>
<dbReference type="PIRSF" id="PIRSF001467">
    <property type="entry name" value="Peptidylpro_ismrse"/>
    <property type="match status" value="1"/>
</dbReference>
<dbReference type="InterPro" id="IPR044666">
    <property type="entry name" value="Cyclophilin_A-like"/>
</dbReference>
<feature type="domain" description="PPIase cyclophilin-type" evidence="6">
    <location>
        <begin position="31"/>
        <end position="226"/>
    </location>
</feature>
<dbReference type="InterPro" id="IPR002130">
    <property type="entry name" value="Cyclophilin-type_PPIase_dom"/>
</dbReference>
<comment type="similarity">
    <text evidence="2 5">Belongs to the cyclophilin-type PPIase family.</text>
</comment>
<feature type="chain" id="PRO_5038170643" description="Peptidyl-prolyl cis-trans isomerase" evidence="5">
    <location>
        <begin position="21"/>
        <end position="238"/>
    </location>
</feature>
<evidence type="ECO:0000256" key="3">
    <source>
        <dbReference type="ARBA" id="ARBA00023110"/>
    </source>
</evidence>
<evidence type="ECO:0000256" key="5">
    <source>
        <dbReference type="RuleBase" id="RU363019"/>
    </source>
</evidence>
<comment type="function">
    <text evidence="1 5">PPIases accelerate the folding of proteins. It catalyzes the cis-trans isomerization of proline imidic peptide bonds in oligopeptides.</text>
</comment>
<feature type="signal peptide" evidence="5">
    <location>
        <begin position="1"/>
        <end position="20"/>
    </location>
</feature>
<accession>A0A929RXX0</accession>
<dbReference type="EC" id="5.2.1.8" evidence="5"/>
<dbReference type="GO" id="GO:0003755">
    <property type="term" value="F:peptidyl-prolyl cis-trans isomerase activity"/>
    <property type="evidence" value="ECO:0007669"/>
    <property type="project" value="UniProtKB-UniRule"/>
</dbReference>
<comment type="catalytic activity">
    <reaction evidence="5">
        <text>[protein]-peptidylproline (omega=180) = [protein]-peptidylproline (omega=0)</text>
        <dbReference type="Rhea" id="RHEA:16237"/>
        <dbReference type="Rhea" id="RHEA-COMP:10747"/>
        <dbReference type="Rhea" id="RHEA-COMP:10748"/>
        <dbReference type="ChEBI" id="CHEBI:83833"/>
        <dbReference type="ChEBI" id="CHEBI:83834"/>
        <dbReference type="EC" id="5.2.1.8"/>
    </reaction>
</comment>
<dbReference type="PANTHER" id="PTHR45625">
    <property type="entry name" value="PEPTIDYL-PROLYL CIS-TRANS ISOMERASE-RELATED"/>
    <property type="match status" value="1"/>
</dbReference>
<evidence type="ECO:0000256" key="1">
    <source>
        <dbReference type="ARBA" id="ARBA00002388"/>
    </source>
</evidence>
<keyword evidence="5" id="KW-0732">Signal</keyword>
<keyword evidence="4 5" id="KW-0413">Isomerase</keyword>
<reference evidence="7" key="1">
    <citation type="submission" date="2020-04" db="EMBL/GenBank/DDBJ databases">
        <title>Deep metagenomics examines the oral microbiome during advanced dental caries in children, revealing novel taxa and co-occurrences with host molecules.</title>
        <authorList>
            <person name="Baker J.L."/>
            <person name="Morton J.T."/>
            <person name="Dinis M."/>
            <person name="Alvarez R."/>
            <person name="Tran N.C."/>
            <person name="Knight R."/>
            <person name="Edlund A."/>
        </authorList>
    </citation>
    <scope>NUCLEOTIDE SEQUENCE</scope>
    <source>
        <strain evidence="7">JCVI_34_bin.1</strain>
    </source>
</reference>
<organism evidence="7 8">
    <name type="scientific">Alloprevotella tannerae</name>
    <dbReference type="NCBI Taxonomy" id="76122"/>
    <lineage>
        <taxon>Bacteria</taxon>
        <taxon>Pseudomonadati</taxon>
        <taxon>Bacteroidota</taxon>
        <taxon>Bacteroidia</taxon>
        <taxon>Bacteroidales</taxon>
        <taxon>Prevotellaceae</taxon>
        <taxon>Alloprevotella</taxon>
    </lineage>
</organism>
<dbReference type="PRINTS" id="PR00153">
    <property type="entry name" value="CSAPPISMRASE"/>
</dbReference>
<dbReference type="Proteomes" id="UP000704068">
    <property type="component" value="Unassembled WGS sequence"/>
</dbReference>
<dbReference type="RefSeq" id="WP_303764086.1">
    <property type="nucleotide sequence ID" value="NZ_JABZGR010000016.1"/>
</dbReference>
<proteinExistence type="inferred from homology"/>
<comment type="caution">
    <text evidence="7">The sequence shown here is derived from an EMBL/GenBank/DDBJ whole genome shotgun (WGS) entry which is preliminary data.</text>
</comment>
<sequence length="238" mass="27211">MHLFQKLLLVCLLCPLQLLAKEDPRVRVRFETSLGKFTVELYNETPKNRDNFISLVRNGYFKQTLFHRVIRDFMIQGGDPDSRNAAPGQRLGEGGPSYTVPAEICLPRYFHKRGALAAARESDDVNPLHEGSGSQFYIVWGKTYSNEKLMEMMFNASRRNPAKPMPMTPEMMMTYEKLGGTPWLDGNYTVFGQIVKGLDVIEKIQQVPTDKNDRPLTDVIVRRTYILNPKALKRLGLQ</sequence>
<evidence type="ECO:0000256" key="4">
    <source>
        <dbReference type="ARBA" id="ARBA00023235"/>
    </source>
</evidence>
<dbReference type="InterPro" id="IPR020892">
    <property type="entry name" value="Cyclophilin-type_PPIase_CS"/>
</dbReference>
<name>A0A929RXX0_9BACT</name>
<dbReference type="InterPro" id="IPR024936">
    <property type="entry name" value="Cyclophilin-type_PPIase"/>
</dbReference>
<evidence type="ECO:0000313" key="7">
    <source>
        <dbReference type="EMBL" id="MBF0970569.1"/>
    </source>
</evidence>
<keyword evidence="3 5" id="KW-0697">Rotamase</keyword>
<dbReference type="InterPro" id="IPR029000">
    <property type="entry name" value="Cyclophilin-like_dom_sf"/>
</dbReference>
<evidence type="ECO:0000259" key="6">
    <source>
        <dbReference type="PROSITE" id="PS50072"/>
    </source>
</evidence>
<dbReference type="PROSITE" id="PS50072">
    <property type="entry name" value="CSA_PPIASE_2"/>
    <property type="match status" value="1"/>
</dbReference>
<dbReference type="PANTHER" id="PTHR45625:SF4">
    <property type="entry name" value="PEPTIDYLPROLYL ISOMERASE DOMAIN AND WD REPEAT-CONTAINING PROTEIN 1"/>
    <property type="match status" value="1"/>
</dbReference>
<dbReference type="Pfam" id="PF00160">
    <property type="entry name" value="Pro_isomerase"/>
    <property type="match status" value="1"/>
</dbReference>
<dbReference type="EMBL" id="JABZGR010000016">
    <property type="protein sequence ID" value="MBF0970569.1"/>
    <property type="molecule type" value="Genomic_DNA"/>
</dbReference>
<dbReference type="GO" id="GO:0006457">
    <property type="term" value="P:protein folding"/>
    <property type="evidence" value="ECO:0007669"/>
    <property type="project" value="InterPro"/>
</dbReference>
<evidence type="ECO:0000313" key="8">
    <source>
        <dbReference type="Proteomes" id="UP000704068"/>
    </source>
</evidence>